<evidence type="ECO:0000256" key="1">
    <source>
        <dbReference type="ARBA" id="ARBA00004496"/>
    </source>
</evidence>
<feature type="region of interest" description="Disordered" evidence="4">
    <location>
        <begin position="389"/>
        <end position="410"/>
    </location>
</feature>
<dbReference type="Proteomes" id="UP000242638">
    <property type="component" value="Unassembled WGS sequence"/>
</dbReference>
<dbReference type="PANTHER" id="PTHR23086">
    <property type="entry name" value="PHOSPHATIDYLINOSITOL-4-PHOSPHATE 5-KINASE"/>
    <property type="match status" value="1"/>
</dbReference>
<dbReference type="Pfam" id="PF01504">
    <property type="entry name" value="PIP5K"/>
    <property type="match status" value="1"/>
</dbReference>
<accession>A0A3P9NIX6</accession>
<name>A0A3P9NIX6_POERE</name>
<dbReference type="GO" id="GO:0046854">
    <property type="term" value="P:phosphatidylinositol phosphate biosynthetic process"/>
    <property type="evidence" value="ECO:0007669"/>
    <property type="project" value="TreeGrafter"/>
</dbReference>
<dbReference type="GO" id="GO:0005886">
    <property type="term" value="C:plasma membrane"/>
    <property type="evidence" value="ECO:0007669"/>
    <property type="project" value="TreeGrafter"/>
</dbReference>
<dbReference type="Gene3D" id="3.30.810.10">
    <property type="entry name" value="2-Layer Sandwich"/>
    <property type="match status" value="1"/>
</dbReference>
<dbReference type="STRING" id="8081.ENSPREP00000009531"/>
<proteinExistence type="predicted"/>
<dbReference type="GO" id="GO:0016308">
    <property type="term" value="F:1-phosphatidylinositol-4-phosphate 5-kinase activity"/>
    <property type="evidence" value="ECO:0007669"/>
    <property type="project" value="TreeGrafter"/>
</dbReference>
<dbReference type="Ensembl" id="ENSPRET00000009643.1">
    <property type="protein sequence ID" value="ENSPREP00000009531.1"/>
    <property type="gene ID" value="ENSPREG00000006453.1"/>
</dbReference>
<evidence type="ECO:0000313" key="7">
    <source>
        <dbReference type="Proteomes" id="UP000242638"/>
    </source>
</evidence>
<keyword evidence="7" id="KW-1185">Reference proteome</keyword>
<keyword evidence="3" id="KW-0418">Kinase</keyword>
<dbReference type="InterPro" id="IPR023610">
    <property type="entry name" value="PInositol-4/5-P-5/4-kinase"/>
</dbReference>
<dbReference type="AlphaFoldDB" id="A0A3P9NIX6"/>
<dbReference type="OMA" id="FMESGCK"/>
<dbReference type="InterPro" id="IPR002498">
    <property type="entry name" value="PInositol-4-P-4/5-kinase_core"/>
</dbReference>
<evidence type="ECO:0000313" key="6">
    <source>
        <dbReference type="Ensembl" id="ENSPREP00000009531.1"/>
    </source>
</evidence>
<dbReference type="PANTHER" id="PTHR23086:SF105">
    <property type="entry name" value="PHOSPHATIDYLINOSITOL 4-PHOSPHATE 5-KINASE TYPE-1 BETA ISOFORM X1"/>
    <property type="match status" value="1"/>
</dbReference>
<evidence type="ECO:0000259" key="5">
    <source>
        <dbReference type="PROSITE" id="PS51455"/>
    </source>
</evidence>
<dbReference type="PROSITE" id="PS51455">
    <property type="entry name" value="PIPK"/>
    <property type="match status" value="1"/>
</dbReference>
<keyword evidence="3" id="KW-0808">Transferase</keyword>
<dbReference type="Bgee" id="ENSPREG00000006453">
    <property type="expression patterns" value="Expressed in caudal fin and 1 other cell type or tissue"/>
</dbReference>
<reference evidence="7" key="1">
    <citation type="submission" date="2013-11" db="EMBL/GenBank/DDBJ databases">
        <title>The genomic landscape of the Guanapo guppy.</title>
        <authorList>
            <person name="Kuenstner A."/>
            <person name="Dreyer C."/>
        </authorList>
    </citation>
    <scope>NUCLEOTIDE SEQUENCE</scope>
    <source>
        <strain evidence="7">Guanapo</strain>
    </source>
</reference>
<protein>
    <submittedName>
        <fullName evidence="6">Phosphatidylinositol-4-phosphate 5-kinase, type I, beta a</fullName>
    </submittedName>
</protein>
<evidence type="ECO:0000256" key="3">
    <source>
        <dbReference type="PROSITE-ProRule" id="PRU00781"/>
    </source>
</evidence>
<reference evidence="6" key="3">
    <citation type="submission" date="2025-09" db="UniProtKB">
        <authorList>
            <consortium name="Ensembl"/>
        </authorList>
    </citation>
    <scope>IDENTIFICATION</scope>
    <source>
        <strain evidence="6">Guanapo</strain>
    </source>
</reference>
<feature type="domain" description="PIPK" evidence="5">
    <location>
        <begin position="13"/>
        <end position="378"/>
    </location>
</feature>
<evidence type="ECO:0000256" key="4">
    <source>
        <dbReference type="SAM" id="MobiDB-lite"/>
    </source>
</evidence>
<dbReference type="SUPFAM" id="SSF56104">
    <property type="entry name" value="SAICAR synthase-like"/>
    <property type="match status" value="1"/>
</dbReference>
<sequence length="504" mass="57669">MKQISISAPDETNFKALKGAIQLGIGYAVGNLSSKPDRDVLMQDFSVVETVFLPSDGSNLTPAHHFPDFRLKTYAPLAFRYFRELFGIKPDDYLYSICKEPLIELSNPGASSSWFYLTSDDEFIIKTVQHKEAEFLQKLLPGYYMNLNQNPRTLLPKFYGLYCIQCGGVTVRVVVMNNVLPRAMKMHFKYDLKGSSYKRRASRKERLKNSPTFKDLDFQETNCKDFTLHPCLVFFFSKLYDFFSLFLPPQVLESFKIMDYSLLLGVHVLDRKPLSRGNRCDSRRGQKVLYSTALESIQGNLKDPEPVADDDTLGGIPAKHKDENLLIFLGIIDILQSYRFIKKVEHSWKALVHDGDTVSVHRPGFYADRFLKFMGTTVFRKLHPLRGASSKRKRSSLHAGKSASQEFLSTQKEKKEEKKAQSLDNLDGNCKLNFTSIFKNIFFFLSSLLIHFLVLQQFTVPPNNQIFFPNLEDRRDSSSTLALDDPLPSLSRSQSDSELDVYLV</sequence>
<organism evidence="6 7">
    <name type="scientific">Poecilia reticulata</name>
    <name type="common">Guppy</name>
    <name type="synonym">Acanthophacelus reticulatus</name>
    <dbReference type="NCBI Taxonomy" id="8081"/>
    <lineage>
        <taxon>Eukaryota</taxon>
        <taxon>Metazoa</taxon>
        <taxon>Chordata</taxon>
        <taxon>Craniata</taxon>
        <taxon>Vertebrata</taxon>
        <taxon>Euteleostomi</taxon>
        <taxon>Actinopterygii</taxon>
        <taxon>Neopterygii</taxon>
        <taxon>Teleostei</taxon>
        <taxon>Neoteleostei</taxon>
        <taxon>Acanthomorphata</taxon>
        <taxon>Ovalentaria</taxon>
        <taxon>Atherinomorphae</taxon>
        <taxon>Cyprinodontiformes</taxon>
        <taxon>Poeciliidae</taxon>
        <taxon>Poeciliinae</taxon>
        <taxon>Poecilia</taxon>
    </lineage>
</organism>
<dbReference type="FunFam" id="3.30.800.10:FF:000001">
    <property type="entry name" value="phosphatidylinositol 4-phosphate 5-kinase type-1 gamma"/>
    <property type="match status" value="1"/>
</dbReference>
<evidence type="ECO:0000256" key="2">
    <source>
        <dbReference type="ARBA" id="ARBA00022490"/>
    </source>
</evidence>
<keyword evidence="2" id="KW-0963">Cytoplasm</keyword>
<comment type="subcellular location">
    <subcellularLocation>
        <location evidence="1">Cytoplasm</location>
    </subcellularLocation>
</comment>
<dbReference type="InterPro" id="IPR027483">
    <property type="entry name" value="PInositol-4-P-4/5-kinase_C_sf"/>
</dbReference>
<keyword evidence="3" id="KW-0067">ATP-binding</keyword>
<keyword evidence="3" id="KW-0547">Nucleotide-binding</keyword>
<dbReference type="GO" id="GO:0005524">
    <property type="term" value="F:ATP binding"/>
    <property type="evidence" value="ECO:0007669"/>
    <property type="project" value="UniProtKB-UniRule"/>
</dbReference>
<dbReference type="GeneTree" id="ENSGT00940000156639"/>
<reference evidence="6" key="2">
    <citation type="submission" date="2025-08" db="UniProtKB">
        <authorList>
            <consortium name="Ensembl"/>
        </authorList>
    </citation>
    <scope>IDENTIFICATION</scope>
    <source>
        <strain evidence="6">Guanapo</strain>
    </source>
</reference>
<dbReference type="Gene3D" id="3.30.800.10">
    <property type="entry name" value="Phosphatidylinositol Phosphate Kinase II Beta"/>
    <property type="match status" value="1"/>
</dbReference>
<dbReference type="SMART" id="SM00330">
    <property type="entry name" value="PIPKc"/>
    <property type="match status" value="1"/>
</dbReference>
<dbReference type="GO" id="GO:0005737">
    <property type="term" value="C:cytoplasm"/>
    <property type="evidence" value="ECO:0007669"/>
    <property type="project" value="UniProtKB-SubCell"/>
</dbReference>
<dbReference type="InterPro" id="IPR027484">
    <property type="entry name" value="PInositol-4-P-5-kinase_N"/>
</dbReference>